<dbReference type="NCBIfam" id="TIGR02832">
    <property type="entry name" value="spo_yunB"/>
    <property type="match status" value="1"/>
</dbReference>
<evidence type="ECO:0000313" key="1">
    <source>
        <dbReference type="EMBL" id="HIT36942.1"/>
    </source>
</evidence>
<sequence length="239" mass="26690">MNKKKLYIFLSLLILSFFTALYLTSIAGKKLEPIIINYATVETERIANVILNDVVNIDENLLDEELFEISRDNNGNIELINFDTKTTNKLLKEINDKAMKRLTALEKGDTTDLELSDSLKGTRLTFLDDGVVCDIPIGSLFHNGLIVNLTTSIPIRFSFIGTVSSNIVTDVKEYGFNNALIEVGIEVTIKEKITMPHSTESIPITTKVNLTTQIIQGDIPNYYNGSFATSSQVFETKIK</sequence>
<organism evidence="1 2">
    <name type="scientific">Candidatus Onthousia faecipullorum</name>
    <dbReference type="NCBI Taxonomy" id="2840887"/>
    <lineage>
        <taxon>Bacteria</taxon>
        <taxon>Bacillati</taxon>
        <taxon>Bacillota</taxon>
        <taxon>Bacilli</taxon>
        <taxon>Candidatus Onthousia</taxon>
    </lineage>
</organism>
<dbReference type="Pfam" id="PF09560">
    <property type="entry name" value="Spore_YunB"/>
    <property type="match status" value="1"/>
</dbReference>
<reference evidence="1" key="2">
    <citation type="journal article" date="2021" name="PeerJ">
        <title>Extensive microbial diversity within the chicken gut microbiome revealed by metagenomics and culture.</title>
        <authorList>
            <person name="Gilroy R."/>
            <person name="Ravi A."/>
            <person name="Getino M."/>
            <person name="Pursley I."/>
            <person name="Horton D.L."/>
            <person name="Alikhan N.F."/>
            <person name="Baker D."/>
            <person name="Gharbi K."/>
            <person name="Hall N."/>
            <person name="Watson M."/>
            <person name="Adriaenssens E.M."/>
            <person name="Foster-Nyarko E."/>
            <person name="Jarju S."/>
            <person name="Secka A."/>
            <person name="Antonio M."/>
            <person name="Oren A."/>
            <person name="Chaudhuri R.R."/>
            <person name="La Ragione R."/>
            <person name="Hildebrand F."/>
            <person name="Pallen M.J."/>
        </authorList>
    </citation>
    <scope>NUCLEOTIDE SEQUENCE</scope>
    <source>
        <strain evidence="1">CHK195-26880</strain>
    </source>
</reference>
<comment type="caution">
    <text evidence="1">The sequence shown here is derived from an EMBL/GenBank/DDBJ whole genome shotgun (WGS) entry which is preliminary data.</text>
</comment>
<proteinExistence type="predicted"/>
<dbReference type="InterPro" id="IPR014197">
    <property type="entry name" value="Sporulation_prot_YunB"/>
</dbReference>
<dbReference type="AlphaFoldDB" id="A0A9D1KC53"/>
<gene>
    <name evidence="1" type="primary">yunB</name>
    <name evidence="1" type="ORF">IAB59_00470</name>
</gene>
<name>A0A9D1KC53_9FIRM</name>
<dbReference type="Proteomes" id="UP000886833">
    <property type="component" value="Unassembled WGS sequence"/>
</dbReference>
<reference evidence="1" key="1">
    <citation type="submission" date="2020-10" db="EMBL/GenBank/DDBJ databases">
        <authorList>
            <person name="Gilroy R."/>
        </authorList>
    </citation>
    <scope>NUCLEOTIDE SEQUENCE</scope>
    <source>
        <strain evidence="1">CHK195-26880</strain>
    </source>
</reference>
<protein>
    <submittedName>
        <fullName evidence="1">Sporulation protein YunB</fullName>
    </submittedName>
</protein>
<evidence type="ECO:0000313" key="2">
    <source>
        <dbReference type="Proteomes" id="UP000886833"/>
    </source>
</evidence>
<dbReference type="EMBL" id="DVKQ01000003">
    <property type="protein sequence ID" value="HIT36942.1"/>
    <property type="molecule type" value="Genomic_DNA"/>
</dbReference>
<dbReference type="PIRSF" id="PIRSF021383">
    <property type="entry name" value="YunB"/>
    <property type="match status" value="1"/>
</dbReference>
<accession>A0A9D1KC53</accession>